<evidence type="ECO:0000259" key="2">
    <source>
        <dbReference type="Pfam" id="PF08327"/>
    </source>
</evidence>
<dbReference type="InterPro" id="IPR013538">
    <property type="entry name" value="ASHA1/2-like_C"/>
</dbReference>
<keyword evidence="4" id="KW-1185">Reference proteome</keyword>
<dbReference type="EMBL" id="JAESWA010000022">
    <property type="protein sequence ID" value="MBL4931915.1"/>
    <property type="molecule type" value="Genomic_DNA"/>
</dbReference>
<name>A0A937FFE8_9CLOT</name>
<dbReference type="CDD" id="cd07814">
    <property type="entry name" value="SRPBCC_CalC_Aha1-like"/>
    <property type="match status" value="1"/>
</dbReference>
<feature type="domain" description="Activator of Hsp90 ATPase homologue 1/2-like C-terminal" evidence="2">
    <location>
        <begin position="20"/>
        <end position="136"/>
    </location>
</feature>
<comment type="caution">
    <text evidence="3">The sequence shown here is derived from an EMBL/GenBank/DDBJ whole genome shotgun (WGS) entry which is preliminary data.</text>
</comment>
<evidence type="ECO:0000313" key="3">
    <source>
        <dbReference type="EMBL" id="MBL4931915.1"/>
    </source>
</evidence>
<accession>A0A937FFE8</accession>
<sequence>MVKKSSEKLPDIVRSVVIEANINKVWDAIATKDGLEAWLMPNNFKPILGYEFTFKSQPKGDWDGICHCIVKELNPPYKLGFTWSGNNLDQYVSFELKEIDDKTEFTLVHSGWSEENMQLREIMYDGWGYLSEGLKQKMGDNNGKYLS</sequence>
<dbReference type="AlphaFoldDB" id="A0A937FFE8"/>
<evidence type="ECO:0000313" key="4">
    <source>
        <dbReference type="Proteomes" id="UP000623681"/>
    </source>
</evidence>
<reference evidence="3" key="1">
    <citation type="submission" date="2021-01" db="EMBL/GenBank/DDBJ databases">
        <title>Genome public.</title>
        <authorList>
            <person name="Liu C."/>
            <person name="Sun Q."/>
        </authorList>
    </citation>
    <scope>NUCLEOTIDE SEQUENCE</scope>
    <source>
        <strain evidence="3">YIM B02565</strain>
    </source>
</reference>
<organism evidence="3 4">
    <name type="scientific">Clostridium paridis</name>
    <dbReference type="NCBI Taxonomy" id="2803863"/>
    <lineage>
        <taxon>Bacteria</taxon>
        <taxon>Bacillati</taxon>
        <taxon>Bacillota</taxon>
        <taxon>Clostridia</taxon>
        <taxon>Eubacteriales</taxon>
        <taxon>Clostridiaceae</taxon>
        <taxon>Clostridium</taxon>
    </lineage>
</organism>
<protein>
    <submittedName>
        <fullName evidence="3">SRPBCC domain-containing protein</fullName>
    </submittedName>
</protein>
<dbReference type="Pfam" id="PF08327">
    <property type="entry name" value="AHSA1"/>
    <property type="match status" value="1"/>
</dbReference>
<comment type="similarity">
    <text evidence="1">Belongs to the AHA1 family.</text>
</comment>
<dbReference type="Proteomes" id="UP000623681">
    <property type="component" value="Unassembled WGS sequence"/>
</dbReference>
<dbReference type="Gene3D" id="3.30.530.20">
    <property type="match status" value="1"/>
</dbReference>
<evidence type="ECO:0000256" key="1">
    <source>
        <dbReference type="ARBA" id="ARBA00006817"/>
    </source>
</evidence>
<dbReference type="InterPro" id="IPR023393">
    <property type="entry name" value="START-like_dom_sf"/>
</dbReference>
<gene>
    <name evidence="3" type="ORF">JK634_08865</name>
</gene>
<dbReference type="SUPFAM" id="SSF55961">
    <property type="entry name" value="Bet v1-like"/>
    <property type="match status" value="1"/>
</dbReference>
<proteinExistence type="inferred from homology"/>